<evidence type="ECO:0000256" key="1">
    <source>
        <dbReference type="SAM" id="Phobius"/>
    </source>
</evidence>
<evidence type="ECO:0000259" key="2">
    <source>
        <dbReference type="Pfam" id="PF00892"/>
    </source>
</evidence>
<feature type="transmembrane region" description="Helical" evidence="1">
    <location>
        <begin position="249"/>
        <end position="268"/>
    </location>
</feature>
<protein>
    <submittedName>
        <fullName evidence="3">EamA family transporter</fullName>
    </submittedName>
</protein>
<organism evidence="3 4">
    <name type="scientific">Duganella dendranthematis</name>
    <dbReference type="NCBI Taxonomy" id="2728021"/>
    <lineage>
        <taxon>Bacteria</taxon>
        <taxon>Pseudomonadati</taxon>
        <taxon>Pseudomonadota</taxon>
        <taxon>Betaproteobacteria</taxon>
        <taxon>Burkholderiales</taxon>
        <taxon>Oxalobacteraceae</taxon>
        <taxon>Telluria group</taxon>
        <taxon>Duganella</taxon>
    </lineage>
</organism>
<feature type="transmembrane region" description="Helical" evidence="1">
    <location>
        <begin position="274"/>
        <end position="290"/>
    </location>
</feature>
<feature type="transmembrane region" description="Helical" evidence="1">
    <location>
        <begin position="73"/>
        <end position="93"/>
    </location>
</feature>
<evidence type="ECO:0000313" key="3">
    <source>
        <dbReference type="EMBL" id="QJD92604.1"/>
    </source>
</evidence>
<feature type="transmembrane region" description="Helical" evidence="1">
    <location>
        <begin position="42"/>
        <end position="61"/>
    </location>
</feature>
<dbReference type="EMBL" id="CP051684">
    <property type="protein sequence ID" value="QJD92604.1"/>
    <property type="molecule type" value="Genomic_DNA"/>
</dbReference>
<dbReference type="Pfam" id="PF00892">
    <property type="entry name" value="EamA"/>
    <property type="match status" value="2"/>
</dbReference>
<keyword evidence="1" id="KW-1133">Transmembrane helix</keyword>
<dbReference type="PANTHER" id="PTHR22911">
    <property type="entry name" value="ACYL-MALONYL CONDENSING ENZYME-RELATED"/>
    <property type="match status" value="1"/>
</dbReference>
<keyword evidence="1" id="KW-0812">Transmembrane</keyword>
<name>A0ABX6ME36_9BURK</name>
<accession>A0ABX6ME36</accession>
<keyword evidence="1" id="KW-0472">Membrane</keyword>
<sequence>MTADISPSQERRATAHMVTGGLVLGTIGVFIQEANVSPMTTVLFRCFFGALALLVWGACTGRLCELRLRAKEFGVVLIAGILIVSNWVLFFAAVPRVSIAVATVLFHVQPFLVMGAGVWLYGEKISRSQAASAVIALTGLALATGLFEGGSTGNMTRDYQTGVVFCIIGAVAYAGMAIAARSATTISSFALTWWQCAIGVVLTAWWPMWQGWPQTTATWFWLSSLGSIQTGLAYMLLNTGMTGLRTGRIAVLQFVYPLTAILVDRLVYGHHLSTLQTGGVWLLTAALWALRR</sequence>
<dbReference type="InterPro" id="IPR000620">
    <property type="entry name" value="EamA_dom"/>
</dbReference>
<dbReference type="PANTHER" id="PTHR22911:SF102">
    <property type="entry name" value="MEMBRANE PROTEIN"/>
    <property type="match status" value="1"/>
</dbReference>
<feature type="transmembrane region" description="Helical" evidence="1">
    <location>
        <begin position="99"/>
        <end position="121"/>
    </location>
</feature>
<dbReference type="Proteomes" id="UP000503117">
    <property type="component" value="Chromosome"/>
</dbReference>
<feature type="transmembrane region" description="Helical" evidence="1">
    <location>
        <begin position="130"/>
        <end position="147"/>
    </location>
</feature>
<dbReference type="SUPFAM" id="SSF103481">
    <property type="entry name" value="Multidrug resistance efflux transporter EmrE"/>
    <property type="match status" value="2"/>
</dbReference>
<feature type="transmembrane region" description="Helical" evidence="1">
    <location>
        <begin position="186"/>
        <end position="206"/>
    </location>
</feature>
<feature type="domain" description="EamA" evidence="2">
    <location>
        <begin position="17"/>
        <end position="143"/>
    </location>
</feature>
<keyword evidence="4" id="KW-1185">Reference proteome</keyword>
<feature type="domain" description="EamA" evidence="2">
    <location>
        <begin position="161"/>
        <end position="288"/>
    </location>
</feature>
<feature type="transmembrane region" description="Helical" evidence="1">
    <location>
        <begin position="159"/>
        <end position="179"/>
    </location>
</feature>
<feature type="transmembrane region" description="Helical" evidence="1">
    <location>
        <begin position="218"/>
        <end position="237"/>
    </location>
</feature>
<evidence type="ECO:0000313" key="4">
    <source>
        <dbReference type="Proteomes" id="UP000503117"/>
    </source>
</evidence>
<proteinExistence type="predicted"/>
<gene>
    <name evidence="3" type="ORF">HH213_22445</name>
</gene>
<reference evidence="3 4" key="1">
    <citation type="submission" date="2020-04" db="EMBL/GenBank/DDBJ databases">
        <title>Genome sequencing of novel species.</title>
        <authorList>
            <person name="Heo J."/>
            <person name="Kim S.-J."/>
            <person name="Kim J.-S."/>
            <person name="Hong S.-B."/>
            <person name="Kwon S.-W."/>
        </authorList>
    </citation>
    <scope>NUCLEOTIDE SEQUENCE [LARGE SCALE GENOMIC DNA]</scope>
    <source>
        <strain evidence="3 4">AF9R3</strain>
    </source>
</reference>
<dbReference type="InterPro" id="IPR037185">
    <property type="entry name" value="EmrE-like"/>
</dbReference>
<feature type="transmembrane region" description="Helical" evidence="1">
    <location>
        <begin position="12"/>
        <end position="30"/>
    </location>
</feature>